<reference evidence="3" key="1">
    <citation type="journal article" date="2023" name="bioRxiv">
        <title>Improved chromosome-level genome assembly for marigold (Tagetes erecta).</title>
        <authorList>
            <person name="Jiang F."/>
            <person name="Yuan L."/>
            <person name="Wang S."/>
            <person name="Wang H."/>
            <person name="Xu D."/>
            <person name="Wang A."/>
            <person name="Fan W."/>
        </authorList>
    </citation>
    <scope>NUCLEOTIDE SEQUENCE</scope>
    <source>
        <strain evidence="3">WSJ</strain>
        <tissue evidence="3">Leaf</tissue>
    </source>
</reference>
<evidence type="ECO:0000256" key="1">
    <source>
        <dbReference type="SAM" id="MobiDB-lite"/>
    </source>
</evidence>
<accession>A0AAD8KHT2</accession>
<protein>
    <recommendedName>
        <fullName evidence="2">Senescence domain-containing protein</fullName>
    </recommendedName>
</protein>
<comment type="caution">
    <text evidence="3">The sequence shown here is derived from an EMBL/GenBank/DDBJ whole genome shotgun (WGS) entry which is preliminary data.</text>
</comment>
<organism evidence="3 4">
    <name type="scientific">Tagetes erecta</name>
    <name type="common">African marigold</name>
    <dbReference type="NCBI Taxonomy" id="13708"/>
    <lineage>
        <taxon>Eukaryota</taxon>
        <taxon>Viridiplantae</taxon>
        <taxon>Streptophyta</taxon>
        <taxon>Embryophyta</taxon>
        <taxon>Tracheophyta</taxon>
        <taxon>Spermatophyta</taxon>
        <taxon>Magnoliopsida</taxon>
        <taxon>eudicotyledons</taxon>
        <taxon>Gunneridae</taxon>
        <taxon>Pentapetalae</taxon>
        <taxon>asterids</taxon>
        <taxon>campanulids</taxon>
        <taxon>Asterales</taxon>
        <taxon>Asteraceae</taxon>
        <taxon>Asteroideae</taxon>
        <taxon>Heliantheae alliance</taxon>
        <taxon>Tageteae</taxon>
        <taxon>Tagetes</taxon>
    </lineage>
</organism>
<sequence length="427" mass="45992">MASQNLYPQINPDASSPFSNPSSSSSYTPSAPSLYPSLDLTDLNENLFIDTHLSHDPHSPTSIQSSEQIIINIPHSIIHLIDKHQSIQLASGDLQIIRLIQNNTIVAVLARIADLIQWPLAKDEAVVKLDKNHYFFTLRIPPDPNSPNPDQETDNLLNYGLTVTGTGLGNVLDEFDRVLDEYSAFSVKGVDRVVIGEEKGESVEAKATAYWTTLAPNVEDYSGSVARMIAAGSGQLIKGIIWCGDVTVDRLKWGNEVLKKRSKSGVKSDVSPQALKRMKRVKRLTKMSEGVATGVLSGVVKVSGVVTGSIVNSKPGKKFFNLLPGEIILASLDGFNKVCDAIEVSGRNVMSTTSTVTTDFVSHRHGEDAAKVTHEGMSAAGHAIGTAWAVFKIRKALNPKSAIKPTTLVKAAASHAKSSKSKSKSKS</sequence>
<keyword evidence="4" id="KW-1185">Reference proteome</keyword>
<feature type="compositionally biased region" description="Low complexity" evidence="1">
    <location>
        <begin position="11"/>
        <end position="30"/>
    </location>
</feature>
<dbReference type="Pfam" id="PF06911">
    <property type="entry name" value="Senescence"/>
    <property type="match status" value="1"/>
</dbReference>
<dbReference type="InterPro" id="IPR009686">
    <property type="entry name" value="Senescence/spartin_C"/>
</dbReference>
<evidence type="ECO:0000313" key="3">
    <source>
        <dbReference type="EMBL" id="KAK1422979.1"/>
    </source>
</evidence>
<feature type="domain" description="Senescence" evidence="2">
    <location>
        <begin position="228"/>
        <end position="413"/>
    </location>
</feature>
<dbReference type="PANTHER" id="PTHR21068">
    <property type="entry name" value="SPARTIN"/>
    <property type="match status" value="1"/>
</dbReference>
<proteinExistence type="predicted"/>
<dbReference type="AlphaFoldDB" id="A0AAD8KHT2"/>
<evidence type="ECO:0000259" key="2">
    <source>
        <dbReference type="Pfam" id="PF06911"/>
    </source>
</evidence>
<name>A0AAD8KHT2_TARER</name>
<dbReference type="InterPro" id="IPR045036">
    <property type="entry name" value="Spartin-like"/>
</dbReference>
<dbReference type="PANTHER" id="PTHR21068:SF50">
    <property type="entry name" value="PROTEIN EARLY-RESPONSIVE TO DEHYDRATION 7, CHLOROPLASTIC-LIKE ISOFORM X1"/>
    <property type="match status" value="1"/>
</dbReference>
<feature type="region of interest" description="Disordered" evidence="1">
    <location>
        <begin position="1"/>
        <end position="30"/>
    </location>
</feature>
<dbReference type="GO" id="GO:0005886">
    <property type="term" value="C:plasma membrane"/>
    <property type="evidence" value="ECO:0007669"/>
    <property type="project" value="TreeGrafter"/>
</dbReference>
<dbReference type="EMBL" id="JAUHHV010000005">
    <property type="protein sequence ID" value="KAK1422979.1"/>
    <property type="molecule type" value="Genomic_DNA"/>
</dbReference>
<evidence type="ECO:0000313" key="4">
    <source>
        <dbReference type="Proteomes" id="UP001229421"/>
    </source>
</evidence>
<dbReference type="Proteomes" id="UP001229421">
    <property type="component" value="Unassembled WGS sequence"/>
</dbReference>
<gene>
    <name evidence="3" type="ORF">QVD17_18271</name>
</gene>